<proteinExistence type="predicted"/>
<comment type="caution">
    <text evidence="1">The sequence shown here is derived from an EMBL/GenBank/DDBJ whole genome shotgun (WGS) entry which is preliminary data.</text>
</comment>
<organism evidence="1 2">
    <name type="scientific">Halobium salinum</name>
    <dbReference type="NCBI Taxonomy" id="1364940"/>
    <lineage>
        <taxon>Archaea</taxon>
        <taxon>Methanobacteriati</taxon>
        <taxon>Methanobacteriota</taxon>
        <taxon>Stenosarchaea group</taxon>
        <taxon>Halobacteria</taxon>
        <taxon>Halobacteriales</taxon>
        <taxon>Haloferacaceae</taxon>
        <taxon>Halobium</taxon>
    </lineage>
</organism>
<keyword evidence="2" id="KW-1185">Reference proteome</keyword>
<name>A0ABD5PIM8_9EURY</name>
<reference evidence="1 2" key="1">
    <citation type="journal article" date="2019" name="Int. J. Syst. Evol. Microbiol.">
        <title>The Global Catalogue of Microorganisms (GCM) 10K type strain sequencing project: providing services to taxonomists for standard genome sequencing and annotation.</title>
        <authorList>
            <consortium name="The Broad Institute Genomics Platform"/>
            <consortium name="The Broad Institute Genome Sequencing Center for Infectious Disease"/>
            <person name="Wu L."/>
            <person name="Ma J."/>
        </authorList>
    </citation>
    <scope>NUCLEOTIDE SEQUENCE [LARGE SCALE GENOMIC DNA]</scope>
    <source>
        <strain evidence="1 2">CGMCC 1.12553</strain>
    </source>
</reference>
<sequence>MANLPATAAAVLAVLLFGVALVSMTNGATMVAGLCFISASLVIYLRETRLVEG</sequence>
<dbReference type="Proteomes" id="UP001595921">
    <property type="component" value="Unassembled WGS sequence"/>
</dbReference>
<dbReference type="EMBL" id="JBHSDS010000017">
    <property type="protein sequence ID" value="MFC4360563.1"/>
    <property type="molecule type" value="Genomic_DNA"/>
</dbReference>
<evidence type="ECO:0000313" key="2">
    <source>
        <dbReference type="Proteomes" id="UP001595921"/>
    </source>
</evidence>
<dbReference type="RefSeq" id="WP_267620882.1">
    <property type="nucleotide sequence ID" value="NZ_JAODIW010000005.1"/>
</dbReference>
<dbReference type="AlphaFoldDB" id="A0ABD5PIM8"/>
<accession>A0ABD5PIM8</accession>
<protein>
    <submittedName>
        <fullName evidence="1">Uncharacterized protein</fullName>
    </submittedName>
</protein>
<evidence type="ECO:0000313" key="1">
    <source>
        <dbReference type="EMBL" id="MFC4360563.1"/>
    </source>
</evidence>
<gene>
    <name evidence="1" type="ORF">ACFO0N_21670</name>
</gene>